<feature type="compositionally biased region" description="Polar residues" evidence="5">
    <location>
        <begin position="795"/>
        <end position="804"/>
    </location>
</feature>
<evidence type="ECO:0000259" key="6">
    <source>
        <dbReference type="Pfam" id="PF13086"/>
    </source>
</evidence>
<accession>A0A6B2KXZ2</accession>
<reference evidence="9" key="1">
    <citation type="journal article" date="2020" name="J. Eukaryot. Microbiol.">
        <title>De novo Sequencing, Assembly and Annotation of the Transcriptome for the Free-Living Testate Amoeba Arcella intermedia.</title>
        <authorList>
            <person name="Ribeiro G.M."/>
            <person name="Porfirio-Sousa A.L."/>
            <person name="Maurer-Alcala X.X."/>
            <person name="Katz L.A."/>
            <person name="Lahr D.J.G."/>
        </authorList>
    </citation>
    <scope>NUCLEOTIDE SEQUENCE</scope>
</reference>
<dbReference type="GO" id="GO:0016787">
    <property type="term" value="F:hydrolase activity"/>
    <property type="evidence" value="ECO:0007669"/>
    <property type="project" value="UniProtKB-KW"/>
</dbReference>
<dbReference type="Pfam" id="PF21138">
    <property type="entry name" value="SMUBP-2_HCS1_1B"/>
    <property type="match status" value="1"/>
</dbReference>
<name>A0A6B2KXZ2_9EUKA</name>
<feature type="domain" description="DNA2/NAM7 helicase-like C-terminal" evidence="7">
    <location>
        <begin position="431"/>
        <end position="641"/>
    </location>
</feature>
<dbReference type="PANTHER" id="PTHR10887:SF517">
    <property type="entry name" value="RNA HELICASE NONSENSE MRNA REDUCING FACTOR"/>
    <property type="match status" value="1"/>
</dbReference>
<dbReference type="InterPro" id="IPR041677">
    <property type="entry name" value="DNA2/NAM7_AAA_11"/>
</dbReference>
<sequence length="813" mass="91851">MRSGVVKARKEYYDTYNKLISLEMEAEMNEVNDRLQNWTLSKLMREGIALVNLKGEAINHVLGEFVLSFRSASQVDLPFNRFITGDTVLITDKSNKRYEGVFHSVTKQLLKVSCNSTIEGFVGGIWRIDKGVNCHSYQRMQEALSTFTSNQPEASDYQREWNKRDNIKAEYLPPIGKQSPFKNIIIDSIKEAEKYAKEPSILQPLHKQDIIDQKLSKCLLNPSQTDTIKQVIRRKLSLVQGPPGTGKTHTAIQLLCILVSLYAKENISILASAYTNVATDNLLEGLRDNGINALRIGKPVKVREELRDATLQAHLERHPDQKKLERLRQQIKEMKGMERACQDKIKEIKQIESGILSDIIANAKVICCTCIGAGDPLLLDQYFPLVVIDESTQAVEPASLIPLTKGAQQVIFLGDHYQLPPTVKNDQAAKLKESLFHRLISQGNIKPFVLTAQYRMHPMISEFPCLYFYHGQISNAISEKDRVVPKGFSWIDSKPIIMIHTDGPEITTDSNSKQNFKEANIVTSIVRNFLVANELSKSDIGIITPYSGQVNLLTSLFSSDPLFTTFTERDYVEVGEDARTQIAGGLNVASVDGFQGREKEVIIFSAVRSNKEGQVGFLSDWRRLNVALTRAKRGLIVVGNAHTLMKDPHWHQWLSWAQRNSLLVEYSAQALEGYEPYNMKVIPSVAFAPKGTAKHLQSKLELKNTKEAKDKVPEVIEKEEELKSLIIPRDEDQKVEMEKVVVGGSTELKVEKEMIGGQKSVKEIEIEVEDEDQKSDKEIEIFIEEDEEKLPDNEVVNQTPQNQTDIEEVDLFN</sequence>
<organism evidence="9">
    <name type="scientific">Arcella intermedia</name>
    <dbReference type="NCBI Taxonomy" id="1963864"/>
    <lineage>
        <taxon>Eukaryota</taxon>
        <taxon>Amoebozoa</taxon>
        <taxon>Tubulinea</taxon>
        <taxon>Elardia</taxon>
        <taxon>Arcellinida</taxon>
        <taxon>Sphaerothecina</taxon>
        <taxon>Arcellidae</taxon>
        <taxon>Arcella</taxon>
    </lineage>
</organism>
<feature type="domain" description="Helicase SMUBP-2/HCS1 1B" evidence="8">
    <location>
        <begin position="19"/>
        <end position="117"/>
    </location>
</feature>
<keyword evidence="1" id="KW-0547">Nucleotide-binding</keyword>
<dbReference type="CDD" id="cd18808">
    <property type="entry name" value="SF1_C_Upf1"/>
    <property type="match status" value="1"/>
</dbReference>
<dbReference type="Gene3D" id="3.40.50.300">
    <property type="entry name" value="P-loop containing nucleotide triphosphate hydrolases"/>
    <property type="match status" value="2"/>
</dbReference>
<dbReference type="AlphaFoldDB" id="A0A6B2KXZ2"/>
<keyword evidence="4" id="KW-0067">ATP-binding</keyword>
<proteinExistence type="predicted"/>
<dbReference type="GO" id="GO:0003724">
    <property type="term" value="F:RNA helicase activity"/>
    <property type="evidence" value="ECO:0007669"/>
    <property type="project" value="TreeGrafter"/>
</dbReference>
<dbReference type="EMBL" id="GIBP01000583">
    <property type="protein sequence ID" value="NDV29552.1"/>
    <property type="molecule type" value="Transcribed_RNA"/>
</dbReference>
<dbReference type="Pfam" id="PF13087">
    <property type="entry name" value="AAA_12"/>
    <property type="match status" value="1"/>
</dbReference>
<dbReference type="GO" id="GO:0005524">
    <property type="term" value="F:ATP binding"/>
    <property type="evidence" value="ECO:0007669"/>
    <property type="project" value="UniProtKB-KW"/>
</dbReference>
<dbReference type="InterPro" id="IPR041679">
    <property type="entry name" value="DNA2/NAM7-like_C"/>
</dbReference>
<dbReference type="FunFam" id="3.40.50.300:FF:000326">
    <property type="entry name" value="P-loop containing nucleoside triphosphate hydrolase"/>
    <property type="match status" value="1"/>
</dbReference>
<evidence type="ECO:0000256" key="5">
    <source>
        <dbReference type="SAM" id="MobiDB-lite"/>
    </source>
</evidence>
<evidence type="ECO:0000256" key="4">
    <source>
        <dbReference type="ARBA" id="ARBA00022840"/>
    </source>
</evidence>
<evidence type="ECO:0000313" key="9">
    <source>
        <dbReference type="EMBL" id="NDV29552.1"/>
    </source>
</evidence>
<dbReference type="Gene3D" id="2.40.30.270">
    <property type="match status" value="1"/>
</dbReference>
<evidence type="ECO:0000256" key="3">
    <source>
        <dbReference type="ARBA" id="ARBA00022806"/>
    </source>
</evidence>
<evidence type="ECO:0000259" key="7">
    <source>
        <dbReference type="Pfam" id="PF13087"/>
    </source>
</evidence>
<keyword evidence="3" id="KW-0347">Helicase</keyword>
<protein>
    <recommendedName>
        <fullName evidence="10">AAA+ ATPase domain-containing protein</fullName>
    </recommendedName>
</protein>
<keyword evidence="2" id="KW-0378">Hydrolase</keyword>
<dbReference type="SUPFAM" id="SSF52540">
    <property type="entry name" value="P-loop containing nucleoside triphosphate hydrolases"/>
    <property type="match status" value="1"/>
</dbReference>
<evidence type="ECO:0000259" key="8">
    <source>
        <dbReference type="Pfam" id="PF21138"/>
    </source>
</evidence>
<dbReference type="GO" id="GO:0005694">
    <property type="term" value="C:chromosome"/>
    <property type="evidence" value="ECO:0007669"/>
    <property type="project" value="UniProtKB-ARBA"/>
</dbReference>
<dbReference type="InterPro" id="IPR045055">
    <property type="entry name" value="DNA2/NAM7-like"/>
</dbReference>
<feature type="domain" description="DNA2/NAM7 helicase helicase" evidence="6">
    <location>
        <begin position="324"/>
        <end position="425"/>
    </location>
</feature>
<evidence type="ECO:0008006" key="10">
    <source>
        <dbReference type="Google" id="ProtNLM"/>
    </source>
</evidence>
<dbReference type="Pfam" id="PF13086">
    <property type="entry name" value="AAA_11"/>
    <property type="match status" value="1"/>
</dbReference>
<dbReference type="GO" id="GO:0003723">
    <property type="term" value="F:RNA binding"/>
    <property type="evidence" value="ECO:0007669"/>
    <property type="project" value="InterPro"/>
</dbReference>
<dbReference type="GO" id="GO:0000184">
    <property type="term" value="P:nuclear-transcribed mRNA catabolic process, nonsense-mediated decay"/>
    <property type="evidence" value="ECO:0007669"/>
    <property type="project" value="TreeGrafter"/>
</dbReference>
<evidence type="ECO:0000256" key="1">
    <source>
        <dbReference type="ARBA" id="ARBA00022741"/>
    </source>
</evidence>
<evidence type="ECO:0000256" key="2">
    <source>
        <dbReference type="ARBA" id="ARBA00022801"/>
    </source>
</evidence>
<dbReference type="InterPro" id="IPR048761">
    <property type="entry name" value="SMUBP-2_HCS1_1B"/>
</dbReference>
<feature type="region of interest" description="Disordered" evidence="5">
    <location>
        <begin position="786"/>
        <end position="813"/>
    </location>
</feature>
<dbReference type="InterPro" id="IPR027417">
    <property type="entry name" value="P-loop_NTPase"/>
</dbReference>
<dbReference type="GO" id="GO:0005737">
    <property type="term" value="C:cytoplasm"/>
    <property type="evidence" value="ECO:0007669"/>
    <property type="project" value="TreeGrafter"/>
</dbReference>
<dbReference type="InterPro" id="IPR047187">
    <property type="entry name" value="SF1_C_Upf1"/>
</dbReference>
<dbReference type="PANTHER" id="PTHR10887">
    <property type="entry name" value="DNA2/NAM7 HELICASE FAMILY"/>
    <property type="match status" value="1"/>
</dbReference>